<protein>
    <recommendedName>
        <fullName evidence="9">3'(2'),5'-bisphosphate nucleotidase CysQ</fullName>
        <ecNumber evidence="9">3.1.3.7</ecNumber>
    </recommendedName>
    <alternativeName>
        <fullName evidence="9">3'(2'),5-bisphosphonucleoside 3'(2')-phosphohydrolase</fullName>
    </alternativeName>
    <alternativeName>
        <fullName evidence="9">3'-phosphoadenosine 5'-phosphate phosphatase</fullName>
        <shortName evidence="9">PAP phosphatase</shortName>
    </alternativeName>
</protein>
<dbReference type="CDD" id="cd01638">
    <property type="entry name" value="CysQ"/>
    <property type="match status" value="1"/>
</dbReference>
<dbReference type="GO" id="GO:0000103">
    <property type="term" value="P:sulfate assimilation"/>
    <property type="evidence" value="ECO:0007669"/>
    <property type="project" value="TreeGrafter"/>
</dbReference>
<dbReference type="NCBIfam" id="TIGR01331">
    <property type="entry name" value="bisphos_cysQ"/>
    <property type="match status" value="1"/>
</dbReference>
<feature type="binding site" evidence="9">
    <location>
        <position position="88"/>
    </location>
    <ligand>
        <name>Mg(2+)</name>
        <dbReference type="ChEBI" id="CHEBI:18420"/>
        <label>2</label>
    </ligand>
</feature>
<dbReference type="EMBL" id="NJGD01000002">
    <property type="protein sequence ID" value="PJR16521.1"/>
    <property type="molecule type" value="Genomic_DNA"/>
</dbReference>
<dbReference type="InterPro" id="IPR050725">
    <property type="entry name" value="CysQ/Inositol_MonoPase"/>
</dbReference>
<evidence type="ECO:0000256" key="2">
    <source>
        <dbReference type="ARBA" id="ARBA00005289"/>
    </source>
</evidence>
<keyword evidence="5 9" id="KW-0479">Metal-binding</keyword>
<sequence length="279" mass="30036">MTPLCEMLERIALDAGAAILDVYDAGPQVCYKDDQSPVTEADERAEAIILERLAAAFPHIPVVAEESVSSGRVPDISGGTFFLVDPLDGTKEFINRRNDFTVNIALIEGNVPVAGIVYAPAQRCAYVADGGRAEKLLLDPAWALEHRQPIRVRMRGAELTAVASRSHNSSETEAFLTGHGVMNYASVGSSLKFCLLAEGKADVYPRFGRTMEWDTAAGDAVLKAAGGSVVRLDGSRLLYGKTVQEEDSAFANPHFIAWADMSLLHLSGAEKLQPAYALL</sequence>
<dbReference type="Pfam" id="PF00459">
    <property type="entry name" value="Inositol_P"/>
    <property type="match status" value="1"/>
</dbReference>
<evidence type="ECO:0000256" key="8">
    <source>
        <dbReference type="ARBA" id="ARBA00023136"/>
    </source>
</evidence>
<accession>A0A2J0Z7M5</accession>
<feature type="binding site" evidence="9">
    <location>
        <position position="214"/>
    </location>
    <ligand>
        <name>substrate</name>
    </ligand>
</feature>
<feature type="binding site" evidence="9">
    <location>
        <position position="85"/>
    </location>
    <ligand>
        <name>Mg(2+)</name>
        <dbReference type="ChEBI" id="CHEBI:18420"/>
        <label>2</label>
    </ligand>
</feature>
<evidence type="ECO:0000256" key="5">
    <source>
        <dbReference type="ARBA" id="ARBA00022723"/>
    </source>
</evidence>
<keyword evidence="8 9" id="KW-0472">Membrane</keyword>
<comment type="subcellular location">
    <subcellularLocation>
        <location evidence="9">Cell inner membrane</location>
        <topology evidence="9">Peripheral membrane protein</topology>
        <orientation evidence="9">Cytoplasmic side</orientation>
    </subcellularLocation>
</comment>
<dbReference type="GO" id="GO:0050427">
    <property type="term" value="P:3'-phosphoadenosine 5'-phosphosulfate metabolic process"/>
    <property type="evidence" value="ECO:0007669"/>
    <property type="project" value="TreeGrafter"/>
</dbReference>
<gene>
    <name evidence="9 11" type="primary">cysQ</name>
    <name evidence="11" type="ORF">CEJ86_07050</name>
</gene>
<dbReference type="RefSeq" id="WP_100670567.1">
    <property type="nucleotide sequence ID" value="NZ_NJGD01000002.1"/>
</dbReference>
<feature type="binding site" evidence="9">
    <location>
        <position position="65"/>
    </location>
    <ligand>
        <name>substrate</name>
    </ligand>
</feature>
<dbReference type="GO" id="GO:0005886">
    <property type="term" value="C:plasma membrane"/>
    <property type="evidence" value="ECO:0007669"/>
    <property type="project" value="UniProtKB-SubCell"/>
</dbReference>
<comment type="caution">
    <text evidence="11">The sequence shown here is derived from an EMBL/GenBank/DDBJ whole genome shotgun (WGS) entry which is preliminary data.</text>
</comment>
<name>A0A2J0Z7M5_RHIML</name>
<dbReference type="AlphaFoldDB" id="A0A2J0Z7M5"/>
<evidence type="ECO:0000313" key="11">
    <source>
        <dbReference type="EMBL" id="PJR16521.1"/>
    </source>
</evidence>
<dbReference type="Proteomes" id="UP000231987">
    <property type="component" value="Unassembled WGS sequence"/>
</dbReference>
<dbReference type="Gene3D" id="3.40.190.80">
    <property type="match status" value="1"/>
</dbReference>
<reference evidence="11 12" key="1">
    <citation type="submission" date="2017-06" db="EMBL/GenBank/DDBJ databases">
        <title>Ensifer strains isolated from leguminous trees and herbs display diverse denitrification phenotypes with some acting as strong N2O sinks.</title>
        <authorList>
            <person name="Woliy K."/>
            <person name="Mania D."/>
            <person name="Bakken L.R."/>
            <person name="Frostegard A."/>
        </authorList>
    </citation>
    <scope>NUCLEOTIDE SEQUENCE [LARGE SCALE GENOMIC DNA]</scope>
    <source>
        <strain evidence="11 12">AC50a</strain>
    </source>
</reference>
<feature type="binding site" evidence="10">
    <location>
        <position position="87"/>
    </location>
    <ligand>
        <name>Mg(2+)</name>
        <dbReference type="ChEBI" id="CHEBI:18420"/>
        <label>1</label>
        <note>catalytic</note>
    </ligand>
</feature>
<dbReference type="InterPro" id="IPR020550">
    <property type="entry name" value="Inositol_monophosphatase_CS"/>
</dbReference>
<evidence type="ECO:0000256" key="6">
    <source>
        <dbReference type="ARBA" id="ARBA00022801"/>
    </source>
</evidence>
<dbReference type="HAMAP" id="MF_02095">
    <property type="entry name" value="CysQ"/>
    <property type="match status" value="1"/>
</dbReference>
<comment type="similarity">
    <text evidence="2 9">Belongs to the inositol monophosphatase superfamily. CysQ family.</text>
</comment>
<keyword evidence="6 9" id="KW-0378">Hydrolase</keyword>
<evidence type="ECO:0000313" key="12">
    <source>
        <dbReference type="Proteomes" id="UP000231987"/>
    </source>
</evidence>
<dbReference type="Gene3D" id="3.30.540.10">
    <property type="entry name" value="Fructose-1,6-Bisphosphatase, subunit A, domain 1"/>
    <property type="match status" value="1"/>
</dbReference>
<dbReference type="EC" id="3.1.3.7" evidence="9"/>
<dbReference type="GO" id="GO:0008441">
    <property type="term" value="F:3'(2'),5'-bisphosphate nucleotidase activity"/>
    <property type="evidence" value="ECO:0007669"/>
    <property type="project" value="UniProtKB-UniRule"/>
</dbReference>
<comment type="cofactor">
    <cofactor evidence="9 10">
        <name>Mg(2+)</name>
        <dbReference type="ChEBI" id="CHEBI:18420"/>
    </cofactor>
</comment>
<feature type="binding site" evidence="9">
    <location>
        <position position="65"/>
    </location>
    <ligand>
        <name>Mg(2+)</name>
        <dbReference type="ChEBI" id="CHEBI:18420"/>
        <label>1</label>
    </ligand>
</feature>
<feature type="binding site" evidence="9">
    <location>
        <begin position="87"/>
        <end position="90"/>
    </location>
    <ligand>
        <name>substrate</name>
    </ligand>
</feature>
<dbReference type="InterPro" id="IPR006240">
    <property type="entry name" value="CysQ"/>
</dbReference>
<feature type="binding site" evidence="10">
    <location>
        <position position="88"/>
    </location>
    <ligand>
        <name>Mg(2+)</name>
        <dbReference type="ChEBI" id="CHEBI:18420"/>
        <label>1</label>
        <note>catalytic</note>
    </ligand>
</feature>
<feature type="binding site" evidence="10">
    <location>
        <position position="65"/>
    </location>
    <ligand>
        <name>Mg(2+)</name>
        <dbReference type="ChEBI" id="CHEBI:18420"/>
        <label>1</label>
        <note>catalytic</note>
    </ligand>
</feature>
<keyword evidence="3 9" id="KW-1003">Cell membrane</keyword>
<feature type="binding site" evidence="9">
    <location>
        <position position="85"/>
    </location>
    <ligand>
        <name>Mg(2+)</name>
        <dbReference type="ChEBI" id="CHEBI:18420"/>
        <label>1</label>
    </ligand>
</feature>
<evidence type="ECO:0000256" key="1">
    <source>
        <dbReference type="ARBA" id="ARBA00001625"/>
    </source>
</evidence>
<dbReference type="GO" id="GO:0046854">
    <property type="term" value="P:phosphatidylinositol phosphate biosynthetic process"/>
    <property type="evidence" value="ECO:0007669"/>
    <property type="project" value="InterPro"/>
</dbReference>
<organism evidence="11 12">
    <name type="scientific">Rhizobium meliloti</name>
    <name type="common">Ensifer meliloti</name>
    <name type="synonym">Sinorhizobium meliloti</name>
    <dbReference type="NCBI Taxonomy" id="382"/>
    <lineage>
        <taxon>Bacteria</taxon>
        <taxon>Pseudomonadati</taxon>
        <taxon>Pseudomonadota</taxon>
        <taxon>Alphaproteobacteria</taxon>
        <taxon>Hyphomicrobiales</taxon>
        <taxon>Rhizobiaceae</taxon>
        <taxon>Sinorhizobium/Ensifer group</taxon>
        <taxon>Sinorhizobium</taxon>
    </lineage>
</organism>
<dbReference type="PRINTS" id="PR00377">
    <property type="entry name" value="IMPHPHTASES"/>
</dbReference>
<feature type="binding site" evidence="10">
    <location>
        <position position="214"/>
    </location>
    <ligand>
        <name>Mg(2+)</name>
        <dbReference type="ChEBI" id="CHEBI:18420"/>
        <label>1</label>
        <note>catalytic</note>
    </ligand>
</feature>
<proteinExistence type="inferred from homology"/>
<dbReference type="InterPro" id="IPR000760">
    <property type="entry name" value="Inositol_monophosphatase-like"/>
</dbReference>
<dbReference type="PROSITE" id="PS00630">
    <property type="entry name" value="IMP_2"/>
    <property type="match status" value="1"/>
</dbReference>
<evidence type="ECO:0000256" key="10">
    <source>
        <dbReference type="PIRSR" id="PIRSR600760-2"/>
    </source>
</evidence>
<dbReference type="PANTHER" id="PTHR43028:SF5">
    <property type="entry name" value="3'(2'),5'-BISPHOSPHATE NUCLEOTIDASE 1"/>
    <property type="match status" value="1"/>
</dbReference>
<evidence type="ECO:0000256" key="7">
    <source>
        <dbReference type="ARBA" id="ARBA00022842"/>
    </source>
</evidence>
<keyword evidence="7 9" id="KW-0460">Magnesium</keyword>
<feature type="binding site" evidence="10">
    <location>
        <position position="85"/>
    </location>
    <ligand>
        <name>Mg(2+)</name>
        <dbReference type="ChEBI" id="CHEBI:18420"/>
        <label>1</label>
        <note>catalytic</note>
    </ligand>
</feature>
<evidence type="ECO:0000256" key="3">
    <source>
        <dbReference type="ARBA" id="ARBA00022475"/>
    </source>
</evidence>
<keyword evidence="4 9" id="KW-0997">Cell inner membrane</keyword>
<comment type="catalytic activity">
    <reaction evidence="1 9">
        <text>adenosine 3',5'-bisphosphate + H2O = AMP + phosphate</text>
        <dbReference type="Rhea" id="RHEA:10040"/>
        <dbReference type="ChEBI" id="CHEBI:15377"/>
        <dbReference type="ChEBI" id="CHEBI:43474"/>
        <dbReference type="ChEBI" id="CHEBI:58343"/>
        <dbReference type="ChEBI" id="CHEBI:456215"/>
        <dbReference type="EC" id="3.1.3.7"/>
    </reaction>
</comment>
<evidence type="ECO:0000256" key="4">
    <source>
        <dbReference type="ARBA" id="ARBA00022519"/>
    </source>
</evidence>
<dbReference type="SUPFAM" id="SSF56655">
    <property type="entry name" value="Carbohydrate phosphatase"/>
    <property type="match status" value="1"/>
</dbReference>
<feature type="binding site" evidence="9">
    <location>
        <position position="87"/>
    </location>
    <ligand>
        <name>Mg(2+)</name>
        <dbReference type="ChEBI" id="CHEBI:18420"/>
        <label>1</label>
    </ligand>
</feature>
<evidence type="ECO:0000256" key="9">
    <source>
        <dbReference type="HAMAP-Rule" id="MF_02095"/>
    </source>
</evidence>
<feature type="binding site" evidence="9">
    <location>
        <position position="214"/>
    </location>
    <ligand>
        <name>Mg(2+)</name>
        <dbReference type="ChEBI" id="CHEBI:18420"/>
        <label>2</label>
    </ligand>
</feature>
<dbReference type="PANTHER" id="PTHR43028">
    <property type="entry name" value="3'(2'),5'-BISPHOSPHATE NUCLEOTIDASE 1"/>
    <property type="match status" value="1"/>
</dbReference>
<comment type="function">
    <text evidence="9">Converts adenosine-3',5'-bisphosphate (PAP) to AMP.</text>
</comment>
<dbReference type="PROSITE" id="PS00629">
    <property type="entry name" value="IMP_1"/>
    <property type="match status" value="1"/>
</dbReference>
<dbReference type="InterPro" id="IPR020583">
    <property type="entry name" value="Inositol_monoP_metal-BS"/>
</dbReference>
<dbReference type="GO" id="GO:0000287">
    <property type="term" value="F:magnesium ion binding"/>
    <property type="evidence" value="ECO:0007669"/>
    <property type="project" value="UniProtKB-UniRule"/>
</dbReference>